<dbReference type="AlphaFoldDB" id="A0A7X4K5Q9"/>
<sequence>MNPIPIGWCLAGAGAALALGAWGGWTANDWRHDSKALEALADATKAANVSAQHMREQGDRYERDRQDDQAQSTLRESTINTIYRDRPVPADCAVPDAAGSVLDDAIAAANARRTGQPGGGLSGSGTEAVPVP</sequence>
<name>A0A7X4K5Q9_9SPHN</name>
<evidence type="ECO:0000256" key="1">
    <source>
        <dbReference type="SAM" id="MobiDB-lite"/>
    </source>
</evidence>
<feature type="compositionally biased region" description="Polar residues" evidence="1">
    <location>
        <begin position="69"/>
        <end position="78"/>
    </location>
</feature>
<feature type="region of interest" description="Disordered" evidence="1">
    <location>
        <begin position="48"/>
        <end position="78"/>
    </location>
</feature>
<dbReference type="EMBL" id="WVTD01000003">
    <property type="protein sequence ID" value="MYL97221.1"/>
    <property type="molecule type" value="Genomic_DNA"/>
</dbReference>
<evidence type="ECO:0000313" key="2">
    <source>
        <dbReference type="EMBL" id="MYL97221.1"/>
    </source>
</evidence>
<feature type="region of interest" description="Disordered" evidence="1">
    <location>
        <begin position="112"/>
        <end position="132"/>
    </location>
</feature>
<dbReference type="Proteomes" id="UP000465810">
    <property type="component" value="Unassembled WGS sequence"/>
</dbReference>
<evidence type="ECO:0008006" key="4">
    <source>
        <dbReference type="Google" id="ProtNLM"/>
    </source>
</evidence>
<protein>
    <recommendedName>
        <fullName evidence="4">DUF2570 domain-containing protein</fullName>
    </recommendedName>
</protein>
<accession>A0A7X4K5Q9</accession>
<gene>
    <name evidence="2" type="ORF">GR702_05475</name>
</gene>
<comment type="caution">
    <text evidence="2">The sequence shown here is derived from an EMBL/GenBank/DDBJ whole genome shotgun (WGS) entry which is preliminary data.</text>
</comment>
<proteinExistence type="predicted"/>
<evidence type="ECO:0000313" key="3">
    <source>
        <dbReference type="Proteomes" id="UP000465810"/>
    </source>
</evidence>
<reference evidence="2 3" key="1">
    <citation type="submission" date="2019-12" db="EMBL/GenBank/DDBJ databases">
        <authorList>
            <person name="Feng G."/>
            <person name="Zhu H."/>
        </authorList>
    </citation>
    <scope>NUCLEOTIDE SEQUENCE [LARGE SCALE GENOMIC DNA]</scope>
    <source>
        <strain evidence="2 3">FGD1</strain>
    </source>
</reference>
<feature type="compositionally biased region" description="Basic and acidic residues" evidence="1">
    <location>
        <begin position="53"/>
        <end position="68"/>
    </location>
</feature>
<keyword evidence="3" id="KW-1185">Reference proteome</keyword>
<organism evidence="2 3">
    <name type="scientific">Novosphingobium silvae</name>
    <dbReference type="NCBI Taxonomy" id="2692619"/>
    <lineage>
        <taxon>Bacteria</taxon>
        <taxon>Pseudomonadati</taxon>
        <taxon>Pseudomonadota</taxon>
        <taxon>Alphaproteobacteria</taxon>
        <taxon>Sphingomonadales</taxon>
        <taxon>Sphingomonadaceae</taxon>
        <taxon>Novosphingobium</taxon>
    </lineage>
</organism>
<dbReference type="RefSeq" id="WP_160984960.1">
    <property type="nucleotide sequence ID" value="NZ_WVTD01000003.1"/>
</dbReference>